<keyword evidence="4" id="KW-0732">Signal</keyword>
<feature type="domain" description="NodB homology" evidence="6">
    <location>
        <begin position="20"/>
        <end position="237"/>
    </location>
</feature>
<evidence type="ECO:0000256" key="4">
    <source>
        <dbReference type="ARBA" id="ARBA00022729"/>
    </source>
</evidence>
<protein>
    <recommendedName>
        <fullName evidence="3">Chitooligosaccharide deacetylase</fullName>
    </recommendedName>
    <alternativeName>
        <fullName evidence="5">Nodulation protein B</fullName>
    </alternativeName>
</protein>
<dbReference type="InterPro" id="IPR051398">
    <property type="entry name" value="Polysacch_Deacetylase"/>
</dbReference>
<dbReference type="PANTHER" id="PTHR34216">
    <property type="match status" value="1"/>
</dbReference>
<dbReference type="AlphaFoldDB" id="A0A7W7Z7E0"/>
<dbReference type="Gene3D" id="3.20.20.370">
    <property type="entry name" value="Glycoside hydrolase/deacetylase"/>
    <property type="match status" value="1"/>
</dbReference>
<dbReference type="SUPFAM" id="SSF88713">
    <property type="entry name" value="Glycoside hydrolase/deacetylase"/>
    <property type="match status" value="1"/>
</dbReference>
<sequence>MNRAIWTLGGPKRALQTDTALVSFTFDDVPDSARSPGADILEHYGARGTFYIAGGLAGTVEADRSIITPPDCRDLAERGHELGCHTFSHRKVRSFSGAEFARDLDRNADYLAGLGLAAPPRNFAFPYNSAWPPARSEFRSRFRSCRGAGESVNRGMVDPLMLKSVAIGPEAEARALTRWIDDVVADPGWLIFFGHDVAANPTPYGCTPQTFDHLVRYAAERGCAILPVDRALDRIGW</sequence>
<comment type="similarity">
    <text evidence="2">Belongs to the polysaccharide deacetylase family.</text>
</comment>
<evidence type="ECO:0000313" key="8">
    <source>
        <dbReference type="Proteomes" id="UP000542353"/>
    </source>
</evidence>
<evidence type="ECO:0000256" key="2">
    <source>
        <dbReference type="ARBA" id="ARBA00010973"/>
    </source>
</evidence>
<dbReference type="InterPro" id="IPR002509">
    <property type="entry name" value="NODB_dom"/>
</dbReference>
<keyword evidence="8" id="KW-1185">Reference proteome</keyword>
<dbReference type="PROSITE" id="PS51677">
    <property type="entry name" value="NODB"/>
    <property type="match status" value="1"/>
</dbReference>
<evidence type="ECO:0000313" key="7">
    <source>
        <dbReference type="EMBL" id="MBB5049373.1"/>
    </source>
</evidence>
<comment type="caution">
    <text evidence="7">The sequence shown here is derived from an EMBL/GenBank/DDBJ whole genome shotgun (WGS) entry which is preliminary data.</text>
</comment>
<evidence type="ECO:0000259" key="6">
    <source>
        <dbReference type="PROSITE" id="PS51677"/>
    </source>
</evidence>
<proteinExistence type="inferred from homology"/>
<dbReference type="CDD" id="cd10967">
    <property type="entry name" value="CE4_GLA_like_6s"/>
    <property type="match status" value="1"/>
</dbReference>
<evidence type="ECO:0000256" key="3">
    <source>
        <dbReference type="ARBA" id="ARBA00020071"/>
    </source>
</evidence>
<gene>
    <name evidence="7" type="ORF">HNR60_004150</name>
</gene>
<dbReference type="Proteomes" id="UP000542353">
    <property type="component" value="Unassembled WGS sequence"/>
</dbReference>
<dbReference type="Pfam" id="PF01522">
    <property type="entry name" value="Polysacc_deac_1"/>
    <property type="match status" value="1"/>
</dbReference>
<dbReference type="EMBL" id="JACHIH010000035">
    <property type="protein sequence ID" value="MBB5049373.1"/>
    <property type="molecule type" value="Genomic_DNA"/>
</dbReference>
<evidence type="ECO:0000256" key="5">
    <source>
        <dbReference type="ARBA" id="ARBA00032976"/>
    </source>
</evidence>
<evidence type="ECO:0000256" key="1">
    <source>
        <dbReference type="ARBA" id="ARBA00003236"/>
    </source>
</evidence>
<organism evidence="7 8">
    <name type="scientific">Rhodopseudomonas rhenobacensis</name>
    <dbReference type="NCBI Taxonomy" id="87461"/>
    <lineage>
        <taxon>Bacteria</taxon>
        <taxon>Pseudomonadati</taxon>
        <taxon>Pseudomonadota</taxon>
        <taxon>Alphaproteobacteria</taxon>
        <taxon>Hyphomicrobiales</taxon>
        <taxon>Nitrobacteraceae</taxon>
        <taxon>Rhodopseudomonas</taxon>
    </lineage>
</organism>
<dbReference type="InterPro" id="IPR011330">
    <property type="entry name" value="Glyco_hydro/deAcase_b/a-brl"/>
</dbReference>
<dbReference type="GO" id="GO:0016810">
    <property type="term" value="F:hydrolase activity, acting on carbon-nitrogen (but not peptide) bonds"/>
    <property type="evidence" value="ECO:0007669"/>
    <property type="project" value="InterPro"/>
</dbReference>
<dbReference type="GO" id="GO:0005975">
    <property type="term" value="P:carbohydrate metabolic process"/>
    <property type="evidence" value="ECO:0007669"/>
    <property type="project" value="InterPro"/>
</dbReference>
<dbReference type="PANTHER" id="PTHR34216:SF11">
    <property type="entry name" value="CHITOOLIGOSACCHARIDE DEACETYLASE"/>
    <property type="match status" value="1"/>
</dbReference>
<reference evidence="7 8" key="1">
    <citation type="submission" date="2020-08" db="EMBL/GenBank/DDBJ databases">
        <title>Genomic Encyclopedia of Type Strains, Phase IV (KMG-IV): sequencing the most valuable type-strain genomes for metagenomic binning, comparative biology and taxonomic classification.</title>
        <authorList>
            <person name="Goeker M."/>
        </authorList>
    </citation>
    <scope>NUCLEOTIDE SEQUENCE [LARGE SCALE GENOMIC DNA]</scope>
    <source>
        <strain evidence="7 8">DSM 12706</strain>
    </source>
</reference>
<comment type="function">
    <text evidence="1">Is involved in generating a small heat-stable compound (Nod), an acylated oligomer of N-acetylglucosamine, that stimulates mitosis in various plant protoplasts.</text>
</comment>
<accession>A0A7W7Z7E0</accession>
<name>A0A7W7Z7E0_9BRAD</name>